<sequence length="239" mass="25652">MAWITELGPSAVQVRYRLRGGAMCDRRRSIDGPPQPIDAAPVWDRREVLRDLPGARDPVWFGSALACFAITPGAPLTPDQHVPAAAFMAGRHPGTGQMLVEACDRTRNRGFDLTLAAPADVNALYAHSPRAADIADRFAAAVTAGAAHLEQRITGGSRSAGLLGWITWHLTAPRPAGMPPQPCLHAHLVIAALMWAPGGRWRDITGPERDHLRLCVASADRHTAAHLRQAMAGHPRVPG</sequence>
<dbReference type="AlphaFoldDB" id="A0A8J3WMY2"/>
<accession>A0A8J3WMY2</accession>
<dbReference type="RefSeq" id="WP_204067560.1">
    <property type="nucleotide sequence ID" value="NZ_BOOJ01000053.1"/>
</dbReference>
<evidence type="ECO:0000313" key="3">
    <source>
        <dbReference type="Proteomes" id="UP000619788"/>
    </source>
</evidence>
<evidence type="ECO:0000313" key="2">
    <source>
        <dbReference type="EMBL" id="GIH95463.1"/>
    </source>
</evidence>
<organism evidence="2 3">
    <name type="scientific">Planobispora siamensis</name>
    <dbReference type="NCBI Taxonomy" id="936338"/>
    <lineage>
        <taxon>Bacteria</taxon>
        <taxon>Bacillati</taxon>
        <taxon>Actinomycetota</taxon>
        <taxon>Actinomycetes</taxon>
        <taxon>Streptosporangiales</taxon>
        <taxon>Streptosporangiaceae</taxon>
        <taxon>Planobispora</taxon>
    </lineage>
</organism>
<reference evidence="2 3" key="1">
    <citation type="submission" date="2021-01" db="EMBL/GenBank/DDBJ databases">
        <title>Whole genome shotgun sequence of Planobispora siamensis NBRC 107568.</title>
        <authorList>
            <person name="Komaki H."/>
            <person name="Tamura T."/>
        </authorList>
    </citation>
    <scope>NUCLEOTIDE SEQUENCE [LARGE SCALE GENOMIC DNA]</scope>
    <source>
        <strain evidence="2 3">NBRC 107568</strain>
    </source>
</reference>
<dbReference type="Proteomes" id="UP000619788">
    <property type="component" value="Unassembled WGS sequence"/>
</dbReference>
<keyword evidence="3" id="KW-1185">Reference proteome</keyword>
<dbReference type="InterPro" id="IPR014862">
    <property type="entry name" value="TrwC"/>
</dbReference>
<proteinExistence type="predicted"/>
<feature type="domain" description="TrwC relaxase" evidence="1">
    <location>
        <begin position="59"/>
        <end position="206"/>
    </location>
</feature>
<evidence type="ECO:0000259" key="1">
    <source>
        <dbReference type="Pfam" id="PF08751"/>
    </source>
</evidence>
<dbReference type="SUPFAM" id="SSF55464">
    <property type="entry name" value="Origin of replication-binding domain, RBD-like"/>
    <property type="match status" value="1"/>
</dbReference>
<dbReference type="Pfam" id="PF08751">
    <property type="entry name" value="TrwC"/>
    <property type="match status" value="1"/>
</dbReference>
<dbReference type="EMBL" id="BOOJ01000053">
    <property type="protein sequence ID" value="GIH95463.1"/>
    <property type="molecule type" value="Genomic_DNA"/>
</dbReference>
<name>A0A8J3WMY2_9ACTN</name>
<gene>
    <name evidence="2" type="ORF">Psi01_60930</name>
</gene>
<protein>
    <recommendedName>
        <fullName evidence="1">TrwC relaxase domain-containing protein</fullName>
    </recommendedName>
</protein>
<comment type="caution">
    <text evidence="2">The sequence shown here is derived from an EMBL/GenBank/DDBJ whole genome shotgun (WGS) entry which is preliminary data.</text>
</comment>